<feature type="domain" description="Maestro-like HEAT-repeats" evidence="3">
    <location>
        <begin position="326"/>
        <end position="540"/>
    </location>
</feature>
<dbReference type="Pfam" id="PF23210">
    <property type="entry name" value="HEAT_Maestro_2"/>
    <property type="match status" value="1"/>
</dbReference>
<dbReference type="Pfam" id="PF23227">
    <property type="entry name" value="HEAT_MROH2B_C"/>
    <property type="match status" value="1"/>
</dbReference>
<comment type="caution">
    <text evidence="6">The sequence shown here is derived from an EMBL/GenBank/DDBJ whole genome shotgun (WGS) entry which is preliminary data.</text>
</comment>
<evidence type="ECO:0000313" key="7">
    <source>
        <dbReference type="Proteomes" id="UP000678393"/>
    </source>
</evidence>
<evidence type="ECO:0000259" key="3">
    <source>
        <dbReference type="Pfam" id="PF21047"/>
    </source>
</evidence>
<evidence type="ECO:0000313" key="6">
    <source>
        <dbReference type="EMBL" id="CAG5120747.1"/>
    </source>
</evidence>
<dbReference type="InterPro" id="IPR055406">
    <property type="entry name" value="HEAT_Maestro"/>
</dbReference>
<feature type="non-terminal residue" evidence="6">
    <location>
        <position position="842"/>
    </location>
</feature>
<dbReference type="InterPro" id="IPR016024">
    <property type="entry name" value="ARM-type_fold"/>
</dbReference>
<feature type="domain" description="MROH2B-like HEAT-repeats" evidence="4">
    <location>
        <begin position="1"/>
        <end position="301"/>
    </location>
</feature>
<evidence type="ECO:0000256" key="1">
    <source>
        <dbReference type="ARBA" id="ARBA00022737"/>
    </source>
</evidence>
<evidence type="ECO:0000256" key="2">
    <source>
        <dbReference type="SAM" id="MobiDB-lite"/>
    </source>
</evidence>
<dbReference type="AlphaFoldDB" id="A0A8S3YUC4"/>
<dbReference type="InterPro" id="IPR055408">
    <property type="entry name" value="HEAT_MROH2B-like"/>
</dbReference>
<dbReference type="Gene3D" id="1.25.10.10">
    <property type="entry name" value="Leucine-rich Repeat Variant"/>
    <property type="match status" value="2"/>
</dbReference>
<dbReference type="PANTHER" id="PTHR23120:SF0">
    <property type="entry name" value="MAESTRO HEAT-LIKE REPEAT FAMILY MEMBER 1"/>
    <property type="match status" value="1"/>
</dbReference>
<organism evidence="6 7">
    <name type="scientific">Candidula unifasciata</name>
    <dbReference type="NCBI Taxonomy" id="100452"/>
    <lineage>
        <taxon>Eukaryota</taxon>
        <taxon>Metazoa</taxon>
        <taxon>Spiralia</taxon>
        <taxon>Lophotrochozoa</taxon>
        <taxon>Mollusca</taxon>
        <taxon>Gastropoda</taxon>
        <taxon>Heterobranchia</taxon>
        <taxon>Euthyneura</taxon>
        <taxon>Panpulmonata</taxon>
        <taxon>Eupulmonata</taxon>
        <taxon>Stylommatophora</taxon>
        <taxon>Helicina</taxon>
        <taxon>Helicoidea</taxon>
        <taxon>Geomitridae</taxon>
        <taxon>Candidula</taxon>
    </lineage>
</organism>
<sequence length="842" mass="94862">MLSKSLDVVDSEEWTAELGDAFGQQIPLYNAYAEERNFAFKCLGIIMRKSTKKDFVIKHIDLIFSTIKHLDQVEREGCAIAVGYTASSHLDTVLTKLESVAKNDMGKKSSGILSILKDKTEVNVEQVKATLMLCYGFVVLYSPPSLIISRMEATILRTITPYFPTVKDTSVKQNLIRCADLIAQALHPDHLEQEYKFSTRGEFLVHMQNYIKAEPTTHLATETRLLAMNTCTNLIKLQPQLTPAEVFDLVQVCTDSLFPLSVTGLPPRKAKEENPAELLEVQVMMEATFNAFYEVLKEILKKDRTPGGLESIFKHLGQWILSEVEHERERALQTWLVVQQFYLEIAEVKDPQNLENMGLFLARLIPRCSDPVTRIRQLAVDCVHTTLRIALRLEGNPLDHKDQMVDALPTLKDRLKKDDPNVLFSVVNDLSKKTLQQGLLDPQSHSSSGACVVLNGIMKLRGGDIRAKVEVFLASLYEKLSQIHCPQTKVGTLRTIRTMAGHHLIPTLTSLLTYSLPYDENVVEIWRILAQDPNLSALILEHFLELLMKSLPYEEKPEKEKPLKTATIVPLAVTYALTEFFQVEETQENVLKLFPRLFAALLVRVGSSVGVKPPKSQKPQPEELKVDKKKKGSTSKETQKIIPIEVAIKALRTFLEHTQMTDMLEHLEKEGAWEKMKDETDYPEAITQLARSLVIEEKEINVSDIVNSLTSALSSLYESQRVTVAAFFAELINQQCKGDKSLVQLVMNSLLGRLVDESHIVRMLCIRGLGNISSVGKEQVQTYATTILSAMMAGMDDKEDPEDNITIEAMSGLSRILSEIQEEHIRAILINVSLKIRPCFEK</sequence>
<dbReference type="Pfam" id="PF21047">
    <property type="entry name" value="HEAT_Maestro"/>
    <property type="match status" value="1"/>
</dbReference>
<keyword evidence="1" id="KW-0677">Repeat</keyword>
<evidence type="ECO:0000259" key="5">
    <source>
        <dbReference type="Pfam" id="PF23227"/>
    </source>
</evidence>
<dbReference type="Proteomes" id="UP000678393">
    <property type="component" value="Unassembled WGS sequence"/>
</dbReference>
<dbReference type="InterPro" id="IPR048465">
    <property type="entry name" value="Maestro-like_HEAT"/>
</dbReference>
<gene>
    <name evidence="6" type="ORF">CUNI_LOCUS6305</name>
</gene>
<dbReference type="PANTHER" id="PTHR23120">
    <property type="entry name" value="MAESTRO-RELATED HEAT DOMAIN-CONTAINING"/>
    <property type="match status" value="1"/>
</dbReference>
<proteinExistence type="predicted"/>
<dbReference type="OrthoDB" id="1884734at2759"/>
<keyword evidence="7" id="KW-1185">Reference proteome</keyword>
<feature type="region of interest" description="Disordered" evidence="2">
    <location>
        <begin position="610"/>
        <end position="637"/>
    </location>
</feature>
<accession>A0A8S3YUC4</accession>
<feature type="domain" description="Maestro/Maestro-like HEAT-repeats" evidence="5">
    <location>
        <begin position="746"/>
        <end position="842"/>
    </location>
</feature>
<name>A0A8S3YUC4_9EUPU</name>
<evidence type="ECO:0008006" key="8">
    <source>
        <dbReference type="Google" id="ProtNLM"/>
    </source>
</evidence>
<dbReference type="EMBL" id="CAJHNH020000957">
    <property type="protein sequence ID" value="CAG5120747.1"/>
    <property type="molecule type" value="Genomic_DNA"/>
</dbReference>
<dbReference type="SUPFAM" id="SSF48371">
    <property type="entry name" value="ARM repeat"/>
    <property type="match status" value="2"/>
</dbReference>
<dbReference type="InterPro" id="IPR045206">
    <property type="entry name" value="Maestro_heat-like_prot"/>
</dbReference>
<dbReference type="GO" id="GO:0005737">
    <property type="term" value="C:cytoplasm"/>
    <property type="evidence" value="ECO:0007669"/>
    <property type="project" value="TreeGrafter"/>
</dbReference>
<protein>
    <recommendedName>
        <fullName evidence="8">HEAT repeat-containing protein 7A</fullName>
    </recommendedName>
</protein>
<evidence type="ECO:0000259" key="4">
    <source>
        <dbReference type="Pfam" id="PF23210"/>
    </source>
</evidence>
<reference evidence="6" key="1">
    <citation type="submission" date="2021-04" db="EMBL/GenBank/DDBJ databases">
        <authorList>
            <consortium name="Molecular Ecology Group"/>
        </authorList>
    </citation>
    <scope>NUCLEOTIDE SEQUENCE</scope>
</reference>
<dbReference type="InterPro" id="IPR011989">
    <property type="entry name" value="ARM-like"/>
</dbReference>